<reference evidence="2 3" key="1">
    <citation type="submission" date="2015-03" db="EMBL/GenBank/DDBJ databases">
        <title>Genomics and transcriptomics of the oil-accumulating basidiomycete yeast T. oleaginosus allow insights into substrate utilization and the diverse evolutionary trajectories of mating systems in fungi.</title>
        <authorList>
            <consortium name="DOE Joint Genome Institute"/>
            <person name="Kourist R."/>
            <person name="Kracht O."/>
            <person name="Bracharz F."/>
            <person name="Lipzen A."/>
            <person name="Nolan M."/>
            <person name="Ohm R."/>
            <person name="Grigoriev I."/>
            <person name="Sun S."/>
            <person name="Heitman J."/>
            <person name="Bruck T."/>
            <person name="Nowrousian M."/>
        </authorList>
    </citation>
    <scope>NUCLEOTIDE SEQUENCE [LARGE SCALE GENOMIC DNA]</scope>
    <source>
        <strain evidence="2 3">IBC0246</strain>
    </source>
</reference>
<dbReference type="Pfam" id="PF02338">
    <property type="entry name" value="OTU"/>
    <property type="match status" value="1"/>
</dbReference>
<dbReference type="RefSeq" id="XP_018275039.1">
    <property type="nucleotide sequence ID" value="XM_018420577.1"/>
</dbReference>
<proteinExistence type="predicted"/>
<gene>
    <name evidence="2" type="ORF">CC85DRAFT_252799</name>
</gene>
<dbReference type="STRING" id="879819.A0A0J0XBU9"/>
<dbReference type="PROSITE" id="PS50802">
    <property type="entry name" value="OTU"/>
    <property type="match status" value="1"/>
</dbReference>
<keyword evidence="3" id="KW-1185">Reference proteome</keyword>
<evidence type="ECO:0000313" key="2">
    <source>
        <dbReference type="EMBL" id="KLT38548.1"/>
    </source>
</evidence>
<dbReference type="InterPro" id="IPR050704">
    <property type="entry name" value="Peptidase_C85-like"/>
</dbReference>
<dbReference type="GO" id="GO:0016579">
    <property type="term" value="P:protein deubiquitination"/>
    <property type="evidence" value="ECO:0007669"/>
    <property type="project" value="TreeGrafter"/>
</dbReference>
<dbReference type="PANTHER" id="PTHR12419">
    <property type="entry name" value="OTU DOMAIN CONTAINING PROTEIN"/>
    <property type="match status" value="1"/>
</dbReference>
<sequence>MFHAFAKAWPNPIFHTEVRGKAIEWMRSHPQDFVNFLPFRHGKQLTLDTYLHEMAQDGCYGDNLTLQAVCKAFSVTVMVLKDENHQFSWMGVNDHPPQRRVFWFYLHRYHYENLLLPRFVVL</sequence>
<dbReference type="CDD" id="cd22744">
    <property type="entry name" value="OTU"/>
    <property type="match status" value="1"/>
</dbReference>
<dbReference type="Gene3D" id="3.90.70.80">
    <property type="match status" value="1"/>
</dbReference>
<evidence type="ECO:0000259" key="1">
    <source>
        <dbReference type="PROSITE" id="PS50802"/>
    </source>
</evidence>
<dbReference type="SUPFAM" id="SSF54001">
    <property type="entry name" value="Cysteine proteinases"/>
    <property type="match status" value="1"/>
</dbReference>
<protein>
    <recommendedName>
        <fullName evidence="1">OTU domain-containing protein</fullName>
    </recommendedName>
</protein>
<name>A0A0J0XBU9_9TREE</name>
<organism evidence="2 3">
    <name type="scientific">Cutaneotrichosporon oleaginosum</name>
    <dbReference type="NCBI Taxonomy" id="879819"/>
    <lineage>
        <taxon>Eukaryota</taxon>
        <taxon>Fungi</taxon>
        <taxon>Dikarya</taxon>
        <taxon>Basidiomycota</taxon>
        <taxon>Agaricomycotina</taxon>
        <taxon>Tremellomycetes</taxon>
        <taxon>Trichosporonales</taxon>
        <taxon>Trichosporonaceae</taxon>
        <taxon>Cutaneotrichosporon</taxon>
    </lineage>
</organism>
<dbReference type="Proteomes" id="UP000053611">
    <property type="component" value="Unassembled WGS sequence"/>
</dbReference>
<feature type="domain" description="OTU" evidence="1">
    <location>
        <begin position="1"/>
        <end position="117"/>
    </location>
</feature>
<dbReference type="OrthoDB" id="2594556at2759"/>
<dbReference type="AlphaFoldDB" id="A0A0J0XBU9"/>
<dbReference type="InterPro" id="IPR038765">
    <property type="entry name" value="Papain-like_cys_pep_sf"/>
</dbReference>
<accession>A0A0J0XBU9</accession>
<dbReference type="GeneID" id="28981180"/>
<dbReference type="GO" id="GO:0004843">
    <property type="term" value="F:cysteine-type deubiquitinase activity"/>
    <property type="evidence" value="ECO:0007669"/>
    <property type="project" value="TreeGrafter"/>
</dbReference>
<dbReference type="EMBL" id="KQ087298">
    <property type="protein sequence ID" value="KLT38548.1"/>
    <property type="molecule type" value="Genomic_DNA"/>
</dbReference>
<dbReference type="InterPro" id="IPR003323">
    <property type="entry name" value="OTU_dom"/>
</dbReference>
<evidence type="ECO:0000313" key="3">
    <source>
        <dbReference type="Proteomes" id="UP000053611"/>
    </source>
</evidence>